<dbReference type="Proteomes" id="UP000243342">
    <property type="component" value="Unassembled WGS sequence"/>
</dbReference>
<protein>
    <submittedName>
        <fullName evidence="2">Uncharacterized protein</fullName>
    </submittedName>
</protein>
<feature type="compositionally biased region" description="Basic and acidic residues" evidence="1">
    <location>
        <begin position="167"/>
        <end position="184"/>
    </location>
</feature>
<name>A0A1J7C791_9ACTN</name>
<feature type="compositionally biased region" description="Pro residues" evidence="1">
    <location>
        <begin position="135"/>
        <end position="147"/>
    </location>
</feature>
<reference evidence="2 3" key="1">
    <citation type="submission" date="2016-10" db="EMBL/GenBank/DDBJ databases">
        <title>Genome sequence of Streptomyces gilvigriseus MUSC 26.</title>
        <authorList>
            <person name="Lee L.-H."/>
            <person name="Ser H.-L."/>
        </authorList>
    </citation>
    <scope>NUCLEOTIDE SEQUENCE [LARGE SCALE GENOMIC DNA]</scope>
    <source>
        <strain evidence="2 3">MUSC 26</strain>
    </source>
</reference>
<feature type="region of interest" description="Disordered" evidence="1">
    <location>
        <begin position="132"/>
        <end position="327"/>
    </location>
</feature>
<dbReference type="STRING" id="1428644.BIV57_11305"/>
<gene>
    <name evidence="2" type="ORF">BIV57_11305</name>
</gene>
<feature type="compositionally biased region" description="Basic residues" evidence="1">
    <location>
        <begin position="309"/>
        <end position="320"/>
    </location>
</feature>
<accession>A0A1J7C791</accession>
<proteinExistence type="predicted"/>
<keyword evidence="3" id="KW-1185">Reference proteome</keyword>
<dbReference type="AlphaFoldDB" id="A0A1J7C791"/>
<feature type="compositionally biased region" description="Acidic residues" evidence="1">
    <location>
        <begin position="217"/>
        <end position="246"/>
    </location>
</feature>
<evidence type="ECO:0000313" key="3">
    <source>
        <dbReference type="Proteomes" id="UP000243342"/>
    </source>
</evidence>
<comment type="caution">
    <text evidence="2">The sequence shown here is derived from an EMBL/GenBank/DDBJ whole genome shotgun (WGS) entry which is preliminary data.</text>
</comment>
<sequence length="420" mass="45781">MSMARIRCQKPEMCHCVKLATVSIYAERTYLHLIPQCDDQGRHLDHAAIIAGILWALRPEHTAIDVESDLQQLAAAGLICRYTGCDGTAYLHVIDWHRQQKINRPSPSRIPPCPLHDTDPRCSECGPICRATRPTDPPHPDPAPPQGDPALSRHAPPAPPVSTHRQVGVERQPKDAEPADAVRVEEDDSFAQRPGRVQLRAERQGPPITDPGPWDPELWEADLVEPDPGDDPDDCDGPAPDDDADDPAPVPPQAIAGEGAPEGTLSSTDEEFREGSVSLHGGLSEGSVPGPRIVDQGPHAPSERDPRGRVRGGAHPRGGVRARSAPLLREHLDQLRAAPPDRIRAQLQRAVDQLVAEQIPEEFIRAGLQRMRTKQLGARLLPDLVAEAMNPIPAAPPGPPSGRHRAWSNPEDIDAYRQGW</sequence>
<organism evidence="2 3">
    <name type="scientific">Mangrovactinospora gilvigrisea</name>
    <dbReference type="NCBI Taxonomy" id="1428644"/>
    <lineage>
        <taxon>Bacteria</taxon>
        <taxon>Bacillati</taxon>
        <taxon>Actinomycetota</taxon>
        <taxon>Actinomycetes</taxon>
        <taxon>Kitasatosporales</taxon>
        <taxon>Streptomycetaceae</taxon>
        <taxon>Mangrovactinospora</taxon>
    </lineage>
</organism>
<feature type="region of interest" description="Disordered" evidence="1">
    <location>
        <begin position="392"/>
        <end position="420"/>
    </location>
</feature>
<evidence type="ECO:0000256" key="1">
    <source>
        <dbReference type="SAM" id="MobiDB-lite"/>
    </source>
</evidence>
<dbReference type="EMBL" id="MLCF01000054">
    <property type="protein sequence ID" value="OIV37396.1"/>
    <property type="molecule type" value="Genomic_DNA"/>
</dbReference>
<evidence type="ECO:0000313" key="2">
    <source>
        <dbReference type="EMBL" id="OIV37396.1"/>
    </source>
</evidence>